<comment type="caution">
    <text evidence="5">The sequence shown here is derived from an EMBL/GenBank/DDBJ whole genome shotgun (WGS) entry which is preliminary data.</text>
</comment>
<dbReference type="InterPro" id="IPR011711">
    <property type="entry name" value="GntR_C"/>
</dbReference>
<evidence type="ECO:0000313" key="6">
    <source>
        <dbReference type="Proteomes" id="UP000295729"/>
    </source>
</evidence>
<feature type="domain" description="HTH gntR-type" evidence="4">
    <location>
        <begin position="1"/>
        <end position="65"/>
    </location>
</feature>
<gene>
    <name evidence="5" type="ORF">C8D85_0490</name>
</gene>
<dbReference type="InterPro" id="IPR000524">
    <property type="entry name" value="Tscrpt_reg_HTH_GntR"/>
</dbReference>
<keyword evidence="1" id="KW-0805">Transcription regulation</keyword>
<dbReference type="Gene3D" id="1.10.10.10">
    <property type="entry name" value="Winged helix-like DNA-binding domain superfamily/Winged helix DNA-binding domain"/>
    <property type="match status" value="1"/>
</dbReference>
<dbReference type="InterPro" id="IPR036388">
    <property type="entry name" value="WH-like_DNA-bd_sf"/>
</dbReference>
<dbReference type="PANTHER" id="PTHR43537">
    <property type="entry name" value="TRANSCRIPTIONAL REGULATOR, GNTR FAMILY"/>
    <property type="match status" value="1"/>
</dbReference>
<dbReference type="Pfam" id="PF00392">
    <property type="entry name" value="GntR"/>
    <property type="match status" value="1"/>
</dbReference>
<keyword evidence="3" id="KW-0804">Transcription</keyword>
<evidence type="ECO:0000256" key="1">
    <source>
        <dbReference type="ARBA" id="ARBA00023015"/>
    </source>
</evidence>
<dbReference type="Gene3D" id="1.20.120.530">
    <property type="entry name" value="GntR ligand-binding domain-like"/>
    <property type="match status" value="1"/>
</dbReference>
<dbReference type="GO" id="GO:0003700">
    <property type="term" value="F:DNA-binding transcription factor activity"/>
    <property type="evidence" value="ECO:0007669"/>
    <property type="project" value="InterPro"/>
</dbReference>
<reference evidence="5 6" key="1">
    <citation type="submission" date="2019-03" db="EMBL/GenBank/DDBJ databases">
        <title>Genomic Encyclopedia of Type Strains, Phase IV (KMG-IV): sequencing the most valuable type-strain genomes for metagenomic binning, comparative biology and taxonomic classification.</title>
        <authorList>
            <person name="Goeker M."/>
        </authorList>
    </citation>
    <scope>NUCLEOTIDE SEQUENCE [LARGE SCALE GENOMIC DNA]</scope>
    <source>
        <strain evidence="5 6">DSM 5604</strain>
    </source>
</reference>
<dbReference type="SUPFAM" id="SSF48008">
    <property type="entry name" value="GntR ligand-binding domain-like"/>
    <property type="match status" value="1"/>
</dbReference>
<dbReference type="GO" id="GO:0003677">
    <property type="term" value="F:DNA binding"/>
    <property type="evidence" value="ECO:0007669"/>
    <property type="project" value="UniProtKB-KW"/>
</dbReference>
<dbReference type="Pfam" id="PF07729">
    <property type="entry name" value="FCD"/>
    <property type="match status" value="1"/>
</dbReference>
<keyword evidence="6" id="KW-1185">Reference proteome</keyword>
<accession>A0A4R6X7W9</accession>
<protein>
    <submittedName>
        <fullName evidence="5">GntR family transcriptional regulator</fullName>
    </submittedName>
</protein>
<evidence type="ECO:0000256" key="2">
    <source>
        <dbReference type="ARBA" id="ARBA00023125"/>
    </source>
</evidence>
<dbReference type="InterPro" id="IPR036390">
    <property type="entry name" value="WH_DNA-bd_sf"/>
</dbReference>
<dbReference type="PROSITE" id="PS50949">
    <property type="entry name" value="HTH_GNTR"/>
    <property type="match status" value="1"/>
</dbReference>
<sequence>MLELIEQLKADILNGALPRGCPLRQQELSVRYNVSRIPVRDAIAQLKNQGWLVTHGKAGVMVPELNWREAEDLYQMRMALEVQLLGHALPNLTHEVLGRAKDINLQLNNPCLTLLERGQLNWDLHATLYEVANRPTLFNVVAILNEQVRRYMGFQYGPLNYRDTSQNEHEKLISLIESDQKDQALRYLKGHIEVAGRMLVDYLKNEN</sequence>
<dbReference type="PANTHER" id="PTHR43537:SF41">
    <property type="entry name" value="TRANSCRIPTIONAL REGULATORY PROTEIN"/>
    <property type="match status" value="1"/>
</dbReference>
<organism evidence="5 6">
    <name type="scientific">Marinomonas communis</name>
    <dbReference type="NCBI Taxonomy" id="28254"/>
    <lineage>
        <taxon>Bacteria</taxon>
        <taxon>Pseudomonadati</taxon>
        <taxon>Pseudomonadota</taxon>
        <taxon>Gammaproteobacteria</taxon>
        <taxon>Oceanospirillales</taxon>
        <taxon>Oceanospirillaceae</taxon>
        <taxon>Marinomonas</taxon>
    </lineage>
</organism>
<dbReference type="AlphaFoldDB" id="A0A4R6X7W9"/>
<dbReference type="RefSeq" id="WP_133559767.1">
    <property type="nucleotide sequence ID" value="NZ_SNZA01000001.1"/>
</dbReference>
<evidence type="ECO:0000313" key="5">
    <source>
        <dbReference type="EMBL" id="TDR15136.1"/>
    </source>
</evidence>
<name>A0A4R6X7W9_9GAMM</name>
<dbReference type="SMART" id="SM00895">
    <property type="entry name" value="FCD"/>
    <property type="match status" value="1"/>
</dbReference>
<dbReference type="OrthoDB" id="9799812at2"/>
<evidence type="ECO:0000259" key="4">
    <source>
        <dbReference type="PROSITE" id="PS50949"/>
    </source>
</evidence>
<dbReference type="SUPFAM" id="SSF46785">
    <property type="entry name" value="Winged helix' DNA-binding domain"/>
    <property type="match status" value="1"/>
</dbReference>
<proteinExistence type="predicted"/>
<dbReference type="EMBL" id="SNZA01000001">
    <property type="protein sequence ID" value="TDR15136.1"/>
    <property type="molecule type" value="Genomic_DNA"/>
</dbReference>
<evidence type="ECO:0000256" key="3">
    <source>
        <dbReference type="ARBA" id="ARBA00023163"/>
    </source>
</evidence>
<dbReference type="InterPro" id="IPR008920">
    <property type="entry name" value="TF_FadR/GntR_C"/>
</dbReference>
<dbReference type="SMART" id="SM00345">
    <property type="entry name" value="HTH_GNTR"/>
    <property type="match status" value="1"/>
</dbReference>
<keyword evidence="2" id="KW-0238">DNA-binding</keyword>
<dbReference type="Proteomes" id="UP000295729">
    <property type="component" value="Unassembled WGS sequence"/>
</dbReference>